<accession>A0A2P5DVA2</accession>
<keyword evidence="4 8" id="KW-1003">Cell membrane</keyword>
<dbReference type="GO" id="GO:0005886">
    <property type="term" value="C:plasma membrane"/>
    <property type="evidence" value="ECO:0007669"/>
    <property type="project" value="UniProtKB-SubCell"/>
</dbReference>
<keyword evidence="5 8" id="KW-0812">Transmembrane</keyword>
<dbReference type="OrthoDB" id="1904499at2759"/>
<organism evidence="10 11">
    <name type="scientific">Parasponia andersonii</name>
    <name type="common">Sponia andersonii</name>
    <dbReference type="NCBI Taxonomy" id="3476"/>
    <lineage>
        <taxon>Eukaryota</taxon>
        <taxon>Viridiplantae</taxon>
        <taxon>Streptophyta</taxon>
        <taxon>Embryophyta</taxon>
        <taxon>Tracheophyta</taxon>
        <taxon>Spermatophyta</taxon>
        <taxon>Magnoliopsida</taxon>
        <taxon>eudicotyledons</taxon>
        <taxon>Gunneridae</taxon>
        <taxon>Pentapetalae</taxon>
        <taxon>rosids</taxon>
        <taxon>fabids</taxon>
        <taxon>Rosales</taxon>
        <taxon>Cannabaceae</taxon>
        <taxon>Parasponia</taxon>
    </lineage>
</organism>
<evidence type="ECO:0000313" key="11">
    <source>
        <dbReference type="Proteomes" id="UP000237105"/>
    </source>
</evidence>
<feature type="transmembrane region" description="Helical" evidence="8">
    <location>
        <begin position="156"/>
        <end position="174"/>
    </location>
</feature>
<evidence type="ECO:0000256" key="3">
    <source>
        <dbReference type="ARBA" id="ARBA00011489"/>
    </source>
</evidence>
<dbReference type="AlphaFoldDB" id="A0A2P5DVA2"/>
<evidence type="ECO:0000256" key="7">
    <source>
        <dbReference type="ARBA" id="ARBA00023136"/>
    </source>
</evidence>
<evidence type="ECO:0000313" key="10">
    <source>
        <dbReference type="EMBL" id="PON77208.1"/>
    </source>
</evidence>
<comment type="subunit">
    <text evidence="3 8">Homodimer and heterodimers.</text>
</comment>
<dbReference type="EMBL" id="JXTB01000014">
    <property type="protein sequence ID" value="PON77208.1"/>
    <property type="molecule type" value="Genomic_DNA"/>
</dbReference>
<dbReference type="InterPro" id="IPR006459">
    <property type="entry name" value="CASP/CASPL"/>
</dbReference>
<feature type="transmembrane region" description="Helical" evidence="8">
    <location>
        <begin position="25"/>
        <end position="43"/>
    </location>
</feature>
<evidence type="ECO:0000256" key="5">
    <source>
        <dbReference type="ARBA" id="ARBA00022692"/>
    </source>
</evidence>
<dbReference type="PANTHER" id="PTHR36488:SF8">
    <property type="entry name" value="CASP-LIKE PROTEIN 1U1"/>
    <property type="match status" value="1"/>
</dbReference>
<evidence type="ECO:0000256" key="6">
    <source>
        <dbReference type="ARBA" id="ARBA00022989"/>
    </source>
</evidence>
<protein>
    <recommendedName>
        <fullName evidence="8">CASP-like protein</fullName>
    </recommendedName>
</protein>
<reference evidence="11" key="1">
    <citation type="submission" date="2016-06" db="EMBL/GenBank/DDBJ databases">
        <title>Parallel loss of symbiosis genes in relatives of nitrogen-fixing non-legume Parasponia.</title>
        <authorList>
            <person name="Van Velzen R."/>
            <person name="Holmer R."/>
            <person name="Bu F."/>
            <person name="Rutten L."/>
            <person name="Van Zeijl A."/>
            <person name="Liu W."/>
            <person name="Santuari L."/>
            <person name="Cao Q."/>
            <person name="Sharma T."/>
            <person name="Shen D."/>
            <person name="Roswanjaya Y."/>
            <person name="Wardhani T."/>
            <person name="Kalhor M.S."/>
            <person name="Jansen J."/>
            <person name="Van den Hoogen J."/>
            <person name="Gungor B."/>
            <person name="Hartog M."/>
            <person name="Hontelez J."/>
            <person name="Verver J."/>
            <person name="Yang W.-C."/>
            <person name="Schijlen E."/>
            <person name="Repin R."/>
            <person name="Schilthuizen M."/>
            <person name="Schranz E."/>
            <person name="Heidstra R."/>
            <person name="Miyata K."/>
            <person name="Fedorova E."/>
            <person name="Kohlen W."/>
            <person name="Bisseling T."/>
            <person name="Smit S."/>
            <person name="Geurts R."/>
        </authorList>
    </citation>
    <scope>NUCLEOTIDE SEQUENCE [LARGE SCALE GENOMIC DNA]</scope>
    <source>
        <strain evidence="11">cv. WU1-14</strain>
    </source>
</reference>
<evidence type="ECO:0000256" key="8">
    <source>
        <dbReference type="RuleBase" id="RU361233"/>
    </source>
</evidence>
<keyword evidence="11" id="KW-1185">Reference proteome</keyword>
<dbReference type="NCBIfam" id="TIGR01569">
    <property type="entry name" value="A_tha_TIGR01569"/>
    <property type="match status" value="1"/>
</dbReference>
<evidence type="ECO:0000256" key="2">
    <source>
        <dbReference type="ARBA" id="ARBA00007651"/>
    </source>
</evidence>
<dbReference type="PANTHER" id="PTHR36488">
    <property type="entry name" value="CASP-LIKE PROTEIN 1U1"/>
    <property type="match status" value="1"/>
</dbReference>
<dbReference type="InterPro" id="IPR044173">
    <property type="entry name" value="CASPL"/>
</dbReference>
<evidence type="ECO:0000256" key="4">
    <source>
        <dbReference type="ARBA" id="ARBA00022475"/>
    </source>
</evidence>
<feature type="transmembrane region" description="Helical" evidence="8">
    <location>
        <begin position="102"/>
        <end position="127"/>
    </location>
</feature>
<dbReference type="InterPro" id="IPR006702">
    <property type="entry name" value="CASP_dom"/>
</dbReference>
<dbReference type="STRING" id="3476.A0A2P5DVA2"/>
<evidence type="ECO:0000259" key="9">
    <source>
        <dbReference type="Pfam" id="PF04535"/>
    </source>
</evidence>
<evidence type="ECO:0000256" key="1">
    <source>
        <dbReference type="ARBA" id="ARBA00004651"/>
    </source>
</evidence>
<sequence>MATTEDKFQQNPPLKTQNLFLGAQIFLRVLALAVTLAASWIVLTSKQTILILGMAFDARYSYSPAMKFFAMANGIACAFSAISLFFVSFLRRHFFNPNHYFFLFLHDLLVLLLVLAGCAAATTIGYVGQYGNNHSGWSPICDHFQKYCKRVTASVAFSYLSVMFFLMLTIISASKSRQIHV</sequence>
<keyword evidence="7 8" id="KW-0472">Membrane</keyword>
<comment type="caution">
    <text evidence="10">The sequence shown here is derived from an EMBL/GenBank/DDBJ whole genome shotgun (WGS) entry which is preliminary data.</text>
</comment>
<feature type="transmembrane region" description="Helical" evidence="8">
    <location>
        <begin position="68"/>
        <end position="90"/>
    </location>
</feature>
<dbReference type="Pfam" id="PF04535">
    <property type="entry name" value="CASP_dom"/>
    <property type="match status" value="1"/>
</dbReference>
<comment type="similarity">
    <text evidence="2 8">Belongs to the Casparian strip membrane proteins (CASP) family.</text>
</comment>
<comment type="subcellular location">
    <subcellularLocation>
        <location evidence="1 8">Cell membrane</location>
        <topology evidence="1 8">Multi-pass membrane protein</topology>
    </subcellularLocation>
</comment>
<gene>
    <name evidence="10" type="ORF">PanWU01x14_028270</name>
</gene>
<keyword evidence="6 8" id="KW-1133">Transmembrane helix</keyword>
<name>A0A2P5DVA2_PARAD</name>
<feature type="domain" description="Casparian strip membrane protein" evidence="9">
    <location>
        <begin position="23"/>
        <end position="163"/>
    </location>
</feature>
<dbReference type="Proteomes" id="UP000237105">
    <property type="component" value="Unassembled WGS sequence"/>
</dbReference>
<proteinExistence type="inferred from homology"/>